<evidence type="ECO:0000256" key="9">
    <source>
        <dbReference type="SAM" id="Coils"/>
    </source>
</evidence>
<evidence type="ECO:0000256" key="3">
    <source>
        <dbReference type="ARBA" id="ARBA00022448"/>
    </source>
</evidence>
<reference evidence="12" key="1">
    <citation type="submission" date="2016-11" db="EMBL/GenBank/DDBJ databases">
        <authorList>
            <person name="Varghese N."/>
            <person name="Submissions S."/>
        </authorList>
    </citation>
    <scope>NUCLEOTIDE SEQUENCE [LARGE SCALE GENOMIC DNA]</scope>
    <source>
        <strain evidence="12">DSM 17957</strain>
    </source>
</reference>
<dbReference type="Pfam" id="PF06803">
    <property type="entry name" value="DUF1232"/>
    <property type="match status" value="1"/>
</dbReference>
<evidence type="ECO:0000256" key="8">
    <source>
        <dbReference type="RuleBase" id="RU363041"/>
    </source>
</evidence>
<comment type="similarity">
    <text evidence="2 8">Belongs to the 4-toluene sulfonate uptake permease (TSUP) (TC 2.A.102) family.</text>
</comment>
<dbReference type="InterPro" id="IPR052017">
    <property type="entry name" value="TSUP"/>
</dbReference>
<gene>
    <name evidence="11" type="ORF">SAMN02745975_03921</name>
</gene>
<keyword evidence="7 8" id="KW-0472">Membrane</keyword>
<feature type="transmembrane region" description="Helical" evidence="8">
    <location>
        <begin position="265"/>
        <end position="291"/>
    </location>
</feature>
<feature type="transmembrane region" description="Helical" evidence="8">
    <location>
        <begin position="235"/>
        <end position="253"/>
    </location>
</feature>
<dbReference type="GO" id="GO:0005886">
    <property type="term" value="C:plasma membrane"/>
    <property type="evidence" value="ECO:0007669"/>
    <property type="project" value="UniProtKB-SubCell"/>
</dbReference>
<feature type="transmembrane region" description="Helical" evidence="8">
    <location>
        <begin position="37"/>
        <end position="54"/>
    </location>
</feature>
<proteinExistence type="inferred from homology"/>
<keyword evidence="5 8" id="KW-0812">Transmembrane</keyword>
<dbReference type="EMBL" id="FQZV01000114">
    <property type="protein sequence ID" value="SHK23940.1"/>
    <property type="molecule type" value="Genomic_DNA"/>
</dbReference>
<evidence type="ECO:0000256" key="4">
    <source>
        <dbReference type="ARBA" id="ARBA00022475"/>
    </source>
</evidence>
<evidence type="ECO:0000256" key="1">
    <source>
        <dbReference type="ARBA" id="ARBA00004651"/>
    </source>
</evidence>
<feature type="transmembrane region" description="Helical" evidence="8">
    <location>
        <begin position="110"/>
        <end position="132"/>
    </location>
</feature>
<keyword evidence="6 8" id="KW-1133">Transmembrane helix</keyword>
<feature type="transmembrane region" description="Helical" evidence="8">
    <location>
        <begin position="330"/>
        <end position="347"/>
    </location>
</feature>
<keyword evidence="9" id="KW-0175">Coiled coil</keyword>
<evidence type="ECO:0000256" key="5">
    <source>
        <dbReference type="ARBA" id="ARBA00022692"/>
    </source>
</evidence>
<evidence type="ECO:0000256" key="6">
    <source>
        <dbReference type="ARBA" id="ARBA00022989"/>
    </source>
</evidence>
<dbReference type="PANTHER" id="PTHR30269:SF37">
    <property type="entry name" value="MEMBRANE TRANSPORTER PROTEIN"/>
    <property type="match status" value="1"/>
</dbReference>
<feature type="transmembrane region" description="Helical" evidence="8">
    <location>
        <begin position="210"/>
        <end position="229"/>
    </location>
</feature>
<keyword evidence="4 8" id="KW-1003">Cell membrane</keyword>
<dbReference type="InterPro" id="IPR010652">
    <property type="entry name" value="DUF1232"/>
</dbReference>
<keyword evidence="12" id="KW-1185">Reference proteome</keyword>
<dbReference type="Proteomes" id="UP000184536">
    <property type="component" value="Unassembled WGS sequence"/>
</dbReference>
<feature type="domain" description="DUF1232" evidence="10">
    <location>
        <begin position="39"/>
        <end position="75"/>
    </location>
</feature>
<protein>
    <recommendedName>
        <fullName evidence="8">Probable membrane transporter protein</fullName>
    </recommendedName>
</protein>
<feature type="transmembrane region" description="Helical" evidence="8">
    <location>
        <begin position="359"/>
        <end position="377"/>
    </location>
</feature>
<sequence length="378" mass="41122">MYYMLRSMIDKLKKRSEELKKEIAALYLACKKKNVSWYVKAIVTVVVAYALSPIDLIPDFIPVLGYLDDLVLIPLGIRIAIKLIPQSVMEECRREAEDLFKDGKPRNWKAGAVIILIWLILIWVLATKVFSFELPVDNDTALKYLLLFTGSFLAAAISGAAGFGGALLLLPLLSRTIGTTLAVPVLTLAQLIGNLSRVSIGFRQIRWKPVLMFIAGAIPAAMLGAWSFAVVPKDVVTRIIGVSIIVFVVLKYFKLIQFKPGNITMVCGGTLVGMLSGLVGSAGPLGAAIFLSLNLPPVAYIASEAVTATAMHVVKTMVYQKYVGIGIKEISIGLFMGAAMILGTWAGKKFIESMPKEKFVKFVGVLLCLVGLQMVFFG</sequence>
<dbReference type="PANTHER" id="PTHR30269">
    <property type="entry name" value="TRANSMEMBRANE PROTEIN YFCA"/>
    <property type="match status" value="1"/>
</dbReference>
<dbReference type="Pfam" id="PF01925">
    <property type="entry name" value="TauE"/>
    <property type="match status" value="1"/>
</dbReference>
<feature type="transmembrane region" description="Helical" evidence="8">
    <location>
        <begin position="144"/>
        <end position="170"/>
    </location>
</feature>
<dbReference type="InterPro" id="IPR002781">
    <property type="entry name" value="TM_pro_TauE-like"/>
</dbReference>
<dbReference type="AlphaFoldDB" id="A0A1M6QV06"/>
<feature type="coiled-coil region" evidence="9">
    <location>
        <begin position="2"/>
        <end position="29"/>
    </location>
</feature>
<evidence type="ECO:0000256" key="2">
    <source>
        <dbReference type="ARBA" id="ARBA00009142"/>
    </source>
</evidence>
<evidence type="ECO:0000259" key="10">
    <source>
        <dbReference type="Pfam" id="PF06803"/>
    </source>
</evidence>
<evidence type="ECO:0000313" key="11">
    <source>
        <dbReference type="EMBL" id="SHK23940.1"/>
    </source>
</evidence>
<name>A0A1M6QV06_9FIRM</name>
<evidence type="ECO:0000313" key="12">
    <source>
        <dbReference type="Proteomes" id="UP000184536"/>
    </source>
</evidence>
<accession>A0A1M6QV06</accession>
<comment type="subcellular location">
    <subcellularLocation>
        <location evidence="1 8">Cell membrane</location>
        <topology evidence="1 8">Multi-pass membrane protein</topology>
    </subcellularLocation>
</comment>
<organism evidence="11 12">
    <name type="scientific">Geosporobacter subterraneus DSM 17957</name>
    <dbReference type="NCBI Taxonomy" id="1121919"/>
    <lineage>
        <taxon>Bacteria</taxon>
        <taxon>Bacillati</taxon>
        <taxon>Bacillota</taxon>
        <taxon>Clostridia</taxon>
        <taxon>Peptostreptococcales</taxon>
        <taxon>Thermotaleaceae</taxon>
        <taxon>Geosporobacter</taxon>
    </lineage>
</organism>
<keyword evidence="3" id="KW-0813">Transport</keyword>
<evidence type="ECO:0000256" key="7">
    <source>
        <dbReference type="ARBA" id="ARBA00023136"/>
    </source>
</evidence>